<reference evidence="10 11" key="1">
    <citation type="journal article" date="2020" name="J. Phycol.">
        <title>Comparative genome analysis reveals Cyanidiococcus gen. nov., a new extremophilic red algal genus sister to Cyanidioschyzon (Cyanidioschyzonaceae, Rhodophyta).</title>
        <authorList>
            <person name="Liu S.-L."/>
            <person name="Chiang Y.-R."/>
            <person name="Yoon H.S."/>
            <person name="Fu H.-Y."/>
        </authorList>
    </citation>
    <scope>NUCLEOTIDE SEQUENCE [LARGE SCALE GENOMIC DNA]</scope>
    <source>
        <strain evidence="10 11">THAL066</strain>
    </source>
</reference>
<evidence type="ECO:0000256" key="5">
    <source>
        <dbReference type="ARBA" id="ARBA00022776"/>
    </source>
</evidence>
<evidence type="ECO:0000256" key="6">
    <source>
        <dbReference type="ARBA" id="ARBA00022838"/>
    </source>
</evidence>
<keyword evidence="6" id="KW-0995">Kinetochore</keyword>
<evidence type="ECO:0000256" key="3">
    <source>
        <dbReference type="ARBA" id="ARBA00022454"/>
    </source>
</evidence>
<evidence type="ECO:0000256" key="7">
    <source>
        <dbReference type="ARBA" id="ARBA00023054"/>
    </source>
</evidence>
<dbReference type="GO" id="GO:0005634">
    <property type="term" value="C:nucleus"/>
    <property type="evidence" value="ECO:0007669"/>
    <property type="project" value="InterPro"/>
</dbReference>
<dbReference type="AlphaFoldDB" id="A0A7J7IHQ3"/>
<dbReference type="Proteomes" id="UP000530660">
    <property type="component" value="Unassembled WGS sequence"/>
</dbReference>
<evidence type="ECO:0000256" key="8">
    <source>
        <dbReference type="ARBA" id="ARBA00023306"/>
    </source>
</evidence>
<comment type="caution">
    <text evidence="10">The sequence shown here is derived from an EMBL/GenBank/DDBJ whole genome shotgun (WGS) entry which is preliminary data.</text>
</comment>
<dbReference type="PANTHER" id="PTHR14527:SF2">
    <property type="entry name" value="PROTEIN MIS12 HOMOLOG"/>
    <property type="match status" value="1"/>
</dbReference>
<evidence type="ECO:0000256" key="1">
    <source>
        <dbReference type="ARBA" id="ARBA00004629"/>
    </source>
</evidence>
<dbReference type="OrthoDB" id="1884855at2759"/>
<sequence>MNDTQDEVSVACPEMNNVRDEVTAVQTEENAGDGYSTEVAAPVRDVPPSSPSLETRLASEALSRVGTEAEERRLPSMALEERFFGFHPGVLVQEIEQSVRDLLEDALDGLEISLYRDCFLDPEFCKENANGGEQEEARRMLLQRGLMRLREALFAAFYGQMDRLEVYLLRNVFHIPFGLRIPGVNASENLDGDWEQELGVDASVLSLDATSDDEDAVDRELVELRRSLRATRQMQQRLQKERSALATCFRRLECDAHSRVAAVLAPEGPESARSGALAEQSCCRCRRGATVGTNREFV</sequence>
<evidence type="ECO:0000256" key="2">
    <source>
        <dbReference type="ARBA" id="ARBA00008643"/>
    </source>
</evidence>
<dbReference type="Pfam" id="PF05859">
    <property type="entry name" value="Mis12"/>
    <property type="match status" value="1"/>
</dbReference>
<gene>
    <name evidence="10" type="ORF">F1559_000571</name>
</gene>
<dbReference type="GO" id="GO:0000444">
    <property type="term" value="C:MIS12/MIND type complex"/>
    <property type="evidence" value="ECO:0007669"/>
    <property type="project" value="TreeGrafter"/>
</dbReference>
<keyword evidence="11" id="KW-1185">Reference proteome</keyword>
<evidence type="ECO:0000313" key="11">
    <source>
        <dbReference type="Proteomes" id="UP000530660"/>
    </source>
</evidence>
<proteinExistence type="inferred from homology"/>
<comment type="similarity">
    <text evidence="2">Belongs to the mis12 family.</text>
</comment>
<keyword evidence="7" id="KW-0175">Coiled coil</keyword>
<protein>
    <recommendedName>
        <fullName evidence="12">Protein MIS12 homolog</fullName>
    </recommendedName>
</protein>
<organism evidence="10 11">
    <name type="scientific">Cyanidiococcus yangmingshanensis</name>
    <dbReference type="NCBI Taxonomy" id="2690220"/>
    <lineage>
        <taxon>Eukaryota</taxon>
        <taxon>Rhodophyta</taxon>
        <taxon>Bangiophyceae</taxon>
        <taxon>Cyanidiales</taxon>
        <taxon>Cyanidiaceae</taxon>
        <taxon>Cyanidiococcus</taxon>
    </lineage>
</organism>
<keyword evidence="8" id="KW-0131">Cell cycle</keyword>
<dbReference type="InterPro" id="IPR008685">
    <property type="entry name" value="Centromere_Mis12"/>
</dbReference>
<dbReference type="GO" id="GO:0051382">
    <property type="term" value="P:kinetochore assembly"/>
    <property type="evidence" value="ECO:0007669"/>
    <property type="project" value="TreeGrafter"/>
</dbReference>
<keyword evidence="4" id="KW-0132">Cell division</keyword>
<evidence type="ECO:0000256" key="9">
    <source>
        <dbReference type="ARBA" id="ARBA00023328"/>
    </source>
</evidence>
<name>A0A7J7IHQ3_9RHOD</name>
<evidence type="ECO:0000256" key="4">
    <source>
        <dbReference type="ARBA" id="ARBA00022618"/>
    </source>
</evidence>
<dbReference type="GO" id="GO:0000070">
    <property type="term" value="P:mitotic sister chromatid segregation"/>
    <property type="evidence" value="ECO:0007669"/>
    <property type="project" value="TreeGrafter"/>
</dbReference>
<accession>A0A7J7IHQ3</accession>
<dbReference type="PANTHER" id="PTHR14527">
    <property type="entry name" value="PROTEIN MIS12 HOMOLOG"/>
    <property type="match status" value="1"/>
</dbReference>
<keyword evidence="5" id="KW-0498">Mitosis</keyword>
<dbReference type="EMBL" id="VWRR01000009">
    <property type="protein sequence ID" value="KAF6002622.1"/>
    <property type="molecule type" value="Genomic_DNA"/>
</dbReference>
<evidence type="ECO:0000313" key="10">
    <source>
        <dbReference type="EMBL" id="KAF6002622.1"/>
    </source>
</evidence>
<evidence type="ECO:0008006" key="12">
    <source>
        <dbReference type="Google" id="ProtNLM"/>
    </source>
</evidence>
<keyword evidence="9" id="KW-0137">Centromere</keyword>
<dbReference type="GO" id="GO:0051301">
    <property type="term" value="P:cell division"/>
    <property type="evidence" value="ECO:0007669"/>
    <property type="project" value="UniProtKB-KW"/>
</dbReference>
<comment type="subcellular location">
    <subcellularLocation>
        <location evidence="1">Chromosome</location>
        <location evidence="1">Centromere</location>
        <location evidence="1">Kinetochore</location>
    </subcellularLocation>
</comment>
<keyword evidence="3" id="KW-0158">Chromosome</keyword>